<evidence type="ECO:0000313" key="2">
    <source>
        <dbReference type="Proteomes" id="UP001060215"/>
    </source>
</evidence>
<organism evidence="1 2">
    <name type="scientific">Camellia lanceoleosa</name>
    <dbReference type="NCBI Taxonomy" id="1840588"/>
    <lineage>
        <taxon>Eukaryota</taxon>
        <taxon>Viridiplantae</taxon>
        <taxon>Streptophyta</taxon>
        <taxon>Embryophyta</taxon>
        <taxon>Tracheophyta</taxon>
        <taxon>Spermatophyta</taxon>
        <taxon>Magnoliopsida</taxon>
        <taxon>eudicotyledons</taxon>
        <taxon>Gunneridae</taxon>
        <taxon>Pentapetalae</taxon>
        <taxon>asterids</taxon>
        <taxon>Ericales</taxon>
        <taxon>Theaceae</taxon>
        <taxon>Camellia</taxon>
    </lineage>
</organism>
<gene>
    <name evidence="1" type="ORF">LOK49_LG06G02121</name>
</gene>
<protein>
    <submittedName>
        <fullName evidence="1">Uncharacterized protein</fullName>
    </submittedName>
</protein>
<evidence type="ECO:0000313" key="1">
    <source>
        <dbReference type="EMBL" id="KAI8010130.1"/>
    </source>
</evidence>
<reference evidence="1 2" key="1">
    <citation type="journal article" date="2022" name="Plant J.">
        <title>Chromosome-level genome of Camellia lanceoleosa provides a valuable resource for understanding genome evolution and self-incompatibility.</title>
        <authorList>
            <person name="Gong W."/>
            <person name="Xiao S."/>
            <person name="Wang L."/>
            <person name="Liao Z."/>
            <person name="Chang Y."/>
            <person name="Mo W."/>
            <person name="Hu G."/>
            <person name="Li W."/>
            <person name="Zhao G."/>
            <person name="Zhu H."/>
            <person name="Hu X."/>
            <person name="Ji K."/>
            <person name="Xiang X."/>
            <person name="Song Q."/>
            <person name="Yuan D."/>
            <person name="Jin S."/>
            <person name="Zhang L."/>
        </authorList>
    </citation>
    <scope>NUCLEOTIDE SEQUENCE [LARGE SCALE GENOMIC DNA]</scope>
    <source>
        <strain evidence="1">SQ_2022a</strain>
    </source>
</reference>
<keyword evidence="2" id="KW-1185">Reference proteome</keyword>
<dbReference type="Proteomes" id="UP001060215">
    <property type="component" value="Chromosome 5"/>
</dbReference>
<name>A0ACC0HAD9_9ERIC</name>
<dbReference type="EMBL" id="CM045762">
    <property type="protein sequence ID" value="KAI8010130.1"/>
    <property type="molecule type" value="Genomic_DNA"/>
</dbReference>
<sequence length="86" mass="9197">MMEETTTQSEDQSIHSSSDKNSVPTPNPDVVEAAAANKEVSSSSLDKSLEALTSVFRAREQLYKQRISKAKGSSGSSRTDHPDGAV</sequence>
<comment type="caution">
    <text evidence="1">The sequence shown here is derived from an EMBL/GenBank/DDBJ whole genome shotgun (WGS) entry which is preliminary data.</text>
</comment>
<proteinExistence type="predicted"/>
<accession>A0ACC0HAD9</accession>